<protein>
    <submittedName>
        <fullName evidence="1">Dephospho-CoA kinase</fullName>
    </submittedName>
</protein>
<reference evidence="1" key="1">
    <citation type="journal article" date="2020" name="Int. J. Nanomedicine">
        <title>Consequences Of Long-Term Bacteria's Exposure To Silver Nanoformulations With Different PhysicoChemical Properties.</title>
        <authorList>
            <person name="Kedziora A."/>
            <person name="Wernecki M."/>
            <person name="Korzekwa K."/>
            <person name="Speruda M."/>
            <person name="Gerasymchuk Y."/>
            <person name="Lukowiak A."/>
            <person name="Bugla-Ploskonska G."/>
        </authorList>
    </citation>
    <scope>NUCLEOTIDE SEQUENCE</scope>
    <source>
        <strain evidence="1">626 S7</strain>
    </source>
</reference>
<keyword evidence="1" id="KW-0418">Kinase</keyword>
<sequence length="25" mass="2897">HGLDPVRARIRDILAEVVKMPQRRA</sequence>
<feature type="non-terminal residue" evidence="1">
    <location>
        <position position="1"/>
    </location>
</feature>
<evidence type="ECO:0000313" key="1">
    <source>
        <dbReference type="EMBL" id="NDR88141.1"/>
    </source>
</evidence>
<gene>
    <name evidence="1" type="ORF">FPI86_27930</name>
</gene>
<dbReference type="GO" id="GO:0016301">
    <property type="term" value="F:kinase activity"/>
    <property type="evidence" value="ECO:0007669"/>
    <property type="project" value="UniProtKB-KW"/>
</dbReference>
<keyword evidence="1" id="KW-0808">Transferase</keyword>
<comment type="caution">
    <text evidence="1">The sequence shown here is derived from an EMBL/GenBank/DDBJ whole genome shotgun (WGS) entry which is preliminary data.</text>
</comment>
<name>A0A6B2JBA2_KLEPN</name>
<accession>A0A6B2JBA2</accession>
<dbReference type="AlphaFoldDB" id="A0A6B2JBA2"/>
<dbReference type="EMBL" id="VLSS01000098">
    <property type="protein sequence ID" value="NDR88141.1"/>
    <property type="molecule type" value="Genomic_DNA"/>
</dbReference>
<proteinExistence type="predicted"/>
<organism evidence="1">
    <name type="scientific">Klebsiella pneumoniae</name>
    <dbReference type="NCBI Taxonomy" id="573"/>
    <lineage>
        <taxon>Bacteria</taxon>
        <taxon>Pseudomonadati</taxon>
        <taxon>Pseudomonadota</taxon>
        <taxon>Gammaproteobacteria</taxon>
        <taxon>Enterobacterales</taxon>
        <taxon>Enterobacteriaceae</taxon>
        <taxon>Klebsiella/Raoultella group</taxon>
        <taxon>Klebsiella</taxon>
        <taxon>Klebsiella pneumoniae complex</taxon>
    </lineage>
</organism>